<reference evidence="3" key="1">
    <citation type="submission" date="2025-08" db="UniProtKB">
        <authorList>
            <consortium name="RefSeq"/>
        </authorList>
    </citation>
    <scope>IDENTIFICATION</scope>
</reference>
<feature type="domain" description="Nucleolar protein 11 N-terminal" evidence="1">
    <location>
        <begin position="1"/>
        <end position="110"/>
    </location>
</feature>
<dbReference type="Proteomes" id="UP000515154">
    <property type="component" value="Unplaced"/>
</dbReference>
<dbReference type="GO" id="GO:0003723">
    <property type="term" value="F:RNA binding"/>
    <property type="evidence" value="ECO:0007669"/>
    <property type="project" value="TreeGrafter"/>
</dbReference>
<dbReference type="GO" id="GO:0030490">
    <property type="term" value="P:maturation of SSU-rRNA"/>
    <property type="evidence" value="ECO:0007669"/>
    <property type="project" value="InterPro"/>
</dbReference>
<organism evidence="2 3">
    <name type="scientific">Octopus sinensis</name>
    <name type="common">East Asian common octopus</name>
    <dbReference type="NCBI Taxonomy" id="2607531"/>
    <lineage>
        <taxon>Eukaryota</taxon>
        <taxon>Metazoa</taxon>
        <taxon>Spiralia</taxon>
        <taxon>Lophotrochozoa</taxon>
        <taxon>Mollusca</taxon>
        <taxon>Cephalopoda</taxon>
        <taxon>Coleoidea</taxon>
        <taxon>Octopodiformes</taxon>
        <taxon>Octopoda</taxon>
        <taxon>Incirrata</taxon>
        <taxon>Octopodidae</taxon>
        <taxon>Octopus</taxon>
    </lineage>
</organism>
<protein>
    <submittedName>
        <fullName evidence="3">Nucleolar protein 11-like</fullName>
    </submittedName>
</protein>
<name>A0A6P7U928_9MOLL</name>
<dbReference type="RefSeq" id="XP_029657867.2">
    <property type="nucleotide sequence ID" value="XM_029802007.2"/>
</dbReference>
<dbReference type="AlphaFoldDB" id="A0A6P7U928"/>
<keyword evidence="2" id="KW-1185">Reference proteome</keyword>
<dbReference type="InterPro" id="IPR012584">
    <property type="entry name" value="NOL11_N"/>
</dbReference>
<dbReference type="KEGG" id="osn:115232166"/>
<sequence length="111" mass="12689">MAILKEAFTLCRLPSEEELVGVCDGNKDDQVIVSFKSKGISVYKISNQKLLHCWSPRQVHSITAPVLWDPSNEQLIAVHNSTIIRKWTLEEMNFEEAKKKHVSVYVYGIVM</sequence>
<dbReference type="Pfam" id="PF08168">
    <property type="entry name" value="NOL11_N"/>
    <property type="match status" value="1"/>
</dbReference>
<evidence type="ECO:0000313" key="2">
    <source>
        <dbReference type="Proteomes" id="UP000515154"/>
    </source>
</evidence>
<dbReference type="InterPro" id="IPR042859">
    <property type="entry name" value="NOL11"/>
</dbReference>
<dbReference type="GO" id="GO:0005730">
    <property type="term" value="C:nucleolus"/>
    <property type="evidence" value="ECO:0007669"/>
    <property type="project" value="TreeGrafter"/>
</dbReference>
<gene>
    <name evidence="3" type="primary">LOC115232166</name>
</gene>
<dbReference type="PANTHER" id="PTHR15633">
    <property type="entry name" value="NUCLEOLAR PROTEIN 11"/>
    <property type="match status" value="1"/>
</dbReference>
<dbReference type="PANTHER" id="PTHR15633:SF2">
    <property type="entry name" value="NUCLEOLAR PROTEIN 11"/>
    <property type="match status" value="1"/>
</dbReference>
<accession>A0A6P7U928</accession>
<dbReference type="SUPFAM" id="SSF117289">
    <property type="entry name" value="Nucleoporin domain"/>
    <property type="match status" value="1"/>
</dbReference>
<evidence type="ECO:0000259" key="1">
    <source>
        <dbReference type="Pfam" id="PF08168"/>
    </source>
</evidence>
<evidence type="ECO:0000313" key="3">
    <source>
        <dbReference type="RefSeq" id="XP_029657867.2"/>
    </source>
</evidence>
<proteinExistence type="predicted"/>